<gene>
    <name evidence="2" type="ORF">OIK40_00290</name>
</gene>
<dbReference type="EMBL" id="JAQQXQ010000001">
    <property type="protein sequence ID" value="MDC8753078.1"/>
    <property type="molecule type" value="Genomic_DNA"/>
</dbReference>
<name>A0ABT5JKM7_9SPHN</name>
<feature type="region of interest" description="Disordered" evidence="1">
    <location>
        <begin position="71"/>
        <end position="93"/>
    </location>
</feature>
<sequence>MAHTGTGFFDRKGNFFKTARDATVSDIAGLLGQIGEGESLAPGIAYMLLERRGEIERLFAEHDRMLEEEASIKAAKDAASPDNVAKLPSRPVG</sequence>
<proteinExistence type="predicted"/>
<keyword evidence="3" id="KW-1185">Reference proteome</keyword>
<organism evidence="2 3">
    <name type="scientific">Erythrobacter fulvus</name>
    <dbReference type="NCBI Taxonomy" id="2987523"/>
    <lineage>
        <taxon>Bacteria</taxon>
        <taxon>Pseudomonadati</taxon>
        <taxon>Pseudomonadota</taxon>
        <taxon>Alphaproteobacteria</taxon>
        <taxon>Sphingomonadales</taxon>
        <taxon>Erythrobacteraceae</taxon>
        <taxon>Erythrobacter/Porphyrobacter group</taxon>
        <taxon>Erythrobacter</taxon>
    </lineage>
</organism>
<comment type="caution">
    <text evidence="2">The sequence shown here is derived from an EMBL/GenBank/DDBJ whole genome shotgun (WGS) entry which is preliminary data.</text>
</comment>
<evidence type="ECO:0000256" key="1">
    <source>
        <dbReference type="SAM" id="MobiDB-lite"/>
    </source>
</evidence>
<dbReference type="Proteomes" id="UP001216558">
    <property type="component" value="Unassembled WGS sequence"/>
</dbReference>
<protein>
    <submittedName>
        <fullName evidence="2">Uncharacterized protein</fullName>
    </submittedName>
</protein>
<reference evidence="2 3" key="1">
    <citation type="submission" date="2022-10" db="EMBL/GenBank/DDBJ databases">
        <title>Erythrobacter sp. sf7 Genome sequencing.</title>
        <authorList>
            <person name="Park S."/>
        </authorList>
    </citation>
    <scope>NUCLEOTIDE SEQUENCE [LARGE SCALE GENOMIC DNA]</scope>
    <source>
        <strain evidence="3">sf7</strain>
    </source>
</reference>
<evidence type="ECO:0000313" key="2">
    <source>
        <dbReference type="EMBL" id="MDC8753078.1"/>
    </source>
</evidence>
<evidence type="ECO:0000313" key="3">
    <source>
        <dbReference type="Proteomes" id="UP001216558"/>
    </source>
</evidence>
<accession>A0ABT5JKM7</accession>
<dbReference type="RefSeq" id="WP_273675242.1">
    <property type="nucleotide sequence ID" value="NZ_JAQQXQ010000001.1"/>
</dbReference>